<evidence type="ECO:0000313" key="2">
    <source>
        <dbReference type="Proteomes" id="UP001595821"/>
    </source>
</evidence>
<reference evidence="1 2" key="1">
    <citation type="journal article" date="2014" name="Int. J. Syst. Evol. Microbiol.">
        <title>Complete genome sequence of Corynebacterium casei LMG S-19264T (=DSM 44701T), isolated from a smear-ripened cheese.</title>
        <authorList>
            <consortium name="US DOE Joint Genome Institute (JGI-PGF)"/>
            <person name="Walter F."/>
            <person name="Albersmeier A."/>
            <person name="Kalinowski J."/>
            <person name="Ruckert C."/>
        </authorList>
    </citation>
    <scope>NUCLEOTIDE SEQUENCE [LARGE SCALE GENOMIC DNA]</scope>
    <source>
        <strain evidence="1 2">IBRC-M 10912</strain>
    </source>
</reference>
<gene>
    <name evidence="1" type="ORF">ACFOZ7_22000</name>
</gene>
<dbReference type="EMBL" id="JBHSDJ010000133">
    <property type="protein sequence ID" value="MFC4249569.1"/>
    <property type="molecule type" value="Genomic_DNA"/>
</dbReference>
<evidence type="ECO:0000313" key="1">
    <source>
        <dbReference type="EMBL" id="MFC4249569.1"/>
    </source>
</evidence>
<accession>A0ABD5P5Q0</accession>
<dbReference type="RefSeq" id="WP_265781576.1">
    <property type="nucleotide sequence ID" value="NZ_CP095397.1"/>
</dbReference>
<comment type="caution">
    <text evidence="1">The sequence shown here is derived from an EMBL/GenBank/DDBJ whole genome shotgun (WGS) entry which is preliminary data.</text>
</comment>
<sequence>MTEIDDTTDTHVTVVKPVDYKGSTRKIRHYYCTIECLLESASQ</sequence>
<organism evidence="1 2">
    <name type="scientific">Natribaculum luteum</name>
    <dbReference type="NCBI Taxonomy" id="1586232"/>
    <lineage>
        <taxon>Archaea</taxon>
        <taxon>Methanobacteriati</taxon>
        <taxon>Methanobacteriota</taxon>
        <taxon>Stenosarchaea group</taxon>
        <taxon>Halobacteria</taxon>
        <taxon>Halobacteriales</taxon>
        <taxon>Natrialbaceae</taxon>
        <taxon>Natribaculum</taxon>
    </lineage>
</organism>
<name>A0ABD5P5Q0_9EURY</name>
<proteinExistence type="predicted"/>
<protein>
    <submittedName>
        <fullName evidence="1">Uncharacterized protein</fullName>
    </submittedName>
</protein>
<dbReference type="Proteomes" id="UP001595821">
    <property type="component" value="Unassembled WGS sequence"/>
</dbReference>
<dbReference type="GeneID" id="76530269"/>
<dbReference type="AlphaFoldDB" id="A0ABD5P5Q0"/>